<dbReference type="EMBL" id="CVRS01000066">
    <property type="protein sequence ID" value="CRL36793.1"/>
    <property type="molecule type" value="Genomic_DNA"/>
</dbReference>
<evidence type="ECO:0000313" key="3">
    <source>
        <dbReference type="Proteomes" id="UP000049828"/>
    </source>
</evidence>
<evidence type="ECO:0000256" key="1">
    <source>
        <dbReference type="SAM" id="Phobius"/>
    </source>
</evidence>
<keyword evidence="1" id="KW-0812">Transmembrane</keyword>
<sequence length="110" mass="12427">MLANTCLADNLSTLSTFNWGKLQLLNVDFFVYIKLSTFLCQKAVSPCISSLSYVFHQMAFLWKLFLSTLSTFLKTLDFTGFVSNFVLLFFSFLCYNLGRADGQDIPSGFA</sequence>
<proteinExistence type="predicted"/>
<dbReference type="AlphaFoldDB" id="A0A0M6WKJ9"/>
<feature type="transmembrane region" description="Helical" evidence="1">
    <location>
        <begin position="78"/>
        <end position="98"/>
    </location>
</feature>
<name>A0A0M6WKJ9_9FIRM</name>
<keyword evidence="1" id="KW-1133">Transmembrane helix</keyword>
<keyword evidence="3" id="KW-1185">Reference proteome</keyword>
<evidence type="ECO:0000313" key="2">
    <source>
        <dbReference type="EMBL" id="CRL36793.1"/>
    </source>
</evidence>
<organism evidence="2 3">
    <name type="scientific">Roseburia inulinivorans</name>
    <dbReference type="NCBI Taxonomy" id="360807"/>
    <lineage>
        <taxon>Bacteria</taxon>
        <taxon>Bacillati</taxon>
        <taxon>Bacillota</taxon>
        <taxon>Clostridia</taxon>
        <taxon>Lachnospirales</taxon>
        <taxon>Lachnospiraceae</taxon>
        <taxon>Roseburia</taxon>
    </lineage>
</organism>
<reference evidence="3" key="1">
    <citation type="submission" date="2015-05" db="EMBL/GenBank/DDBJ databases">
        <authorList>
            <consortium name="Pathogen Informatics"/>
        </authorList>
    </citation>
    <scope>NUCLEOTIDE SEQUENCE [LARGE SCALE GENOMIC DNA]</scope>
    <source>
        <strain evidence="3">L1-83</strain>
    </source>
</reference>
<keyword evidence="1" id="KW-0472">Membrane</keyword>
<dbReference type="Proteomes" id="UP000049828">
    <property type="component" value="Unassembled WGS sequence"/>
</dbReference>
<accession>A0A0M6WKJ9</accession>
<gene>
    <name evidence="2" type="ORF">RIL183_20161</name>
</gene>
<feature type="transmembrane region" description="Helical" evidence="1">
    <location>
        <begin position="43"/>
        <end position="66"/>
    </location>
</feature>
<protein>
    <submittedName>
        <fullName evidence="2">Uncharacterized protein</fullName>
    </submittedName>
</protein>